<feature type="region of interest" description="Disordered" evidence="1">
    <location>
        <begin position="1"/>
        <end position="25"/>
    </location>
</feature>
<gene>
    <name evidence="2" type="ORF">AVEN_32964_1</name>
</gene>
<sequence>MKRSQTRKTDPSLSREKEGKVVNAEEPAAVVGEELTVPNLLLAEKEDREMVGISSNELQNISNIGKIFEKIILSRLKEECHDLNIIPNKQYGLGQAMAALINCLG</sequence>
<evidence type="ECO:0000313" key="2">
    <source>
        <dbReference type="EMBL" id="GBM79351.1"/>
    </source>
</evidence>
<dbReference type="OrthoDB" id="9802488at2759"/>
<evidence type="ECO:0000256" key="1">
    <source>
        <dbReference type="SAM" id="MobiDB-lite"/>
    </source>
</evidence>
<accession>A0A4Y2INB8</accession>
<comment type="caution">
    <text evidence="2">The sequence shown here is derived from an EMBL/GenBank/DDBJ whole genome shotgun (WGS) entry which is preliminary data.</text>
</comment>
<keyword evidence="3" id="KW-1185">Reference proteome</keyword>
<evidence type="ECO:0000313" key="3">
    <source>
        <dbReference type="Proteomes" id="UP000499080"/>
    </source>
</evidence>
<proteinExistence type="predicted"/>
<protein>
    <submittedName>
        <fullName evidence="2">Uncharacterized protein</fullName>
    </submittedName>
</protein>
<dbReference type="AlphaFoldDB" id="A0A4Y2INB8"/>
<dbReference type="Proteomes" id="UP000499080">
    <property type="component" value="Unassembled WGS sequence"/>
</dbReference>
<feature type="compositionally biased region" description="Basic and acidic residues" evidence="1">
    <location>
        <begin position="7"/>
        <end position="20"/>
    </location>
</feature>
<name>A0A4Y2INB8_ARAVE</name>
<reference evidence="2 3" key="1">
    <citation type="journal article" date="2019" name="Sci. Rep.">
        <title>Orb-weaving spider Araneus ventricosus genome elucidates the spidroin gene catalogue.</title>
        <authorList>
            <person name="Kono N."/>
            <person name="Nakamura H."/>
            <person name="Ohtoshi R."/>
            <person name="Moran D.A.P."/>
            <person name="Shinohara A."/>
            <person name="Yoshida Y."/>
            <person name="Fujiwara M."/>
            <person name="Mori M."/>
            <person name="Tomita M."/>
            <person name="Arakawa K."/>
        </authorList>
    </citation>
    <scope>NUCLEOTIDE SEQUENCE [LARGE SCALE GENOMIC DNA]</scope>
</reference>
<dbReference type="EMBL" id="BGPR01002817">
    <property type="protein sequence ID" value="GBM79351.1"/>
    <property type="molecule type" value="Genomic_DNA"/>
</dbReference>
<organism evidence="2 3">
    <name type="scientific">Araneus ventricosus</name>
    <name type="common">Orbweaver spider</name>
    <name type="synonym">Epeira ventricosa</name>
    <dbReference type="NCBI Taxonomy" id="182803"/>
    <lineage>
        <taxon>Eukaryota</taxon>
        <taxon>Metazoa</taxon>
        <taxon>Ecdysozoa</taxon>
        <taxon>Arthropoda</taxon>
        <taxon>Chelicerata</taxon>
        <taxon>Arachnida</taxon>
        <taxon>Araneae</taxon>
        <taxon>Araneomorphae</taxon>
        <taxon>Entelegynae</taxon>
        <taxon>Araneoidea</taxon>
        <taxon>Araneidae</taxon>
        <taxon>Araneus</taxon>
    </lineage>
</organism>